<evidence type="ECO:0000256" key="5">
    <source>
        <dbReference type="SAM" id="MobiDB-lite"/>
    </source>
</evidence>
<evidence type="ECO:0000256" key="2">
    <source>
        <dbReference type="ARBA" id="ARBA00022692"/>
    </source>
</evidence>
<dbReference type="NCBIfam" id="TIGR01297">
    <property type="entry name" value="CDF"/>
    <property type="match status" value="1"/>
</dbReference>
<dbReference type="PANTHER" id="PTHR11562">
    <property type="entry name" value="CATION EFFLUX PROTEIN/ ZINC TRANSPORTER"/>
    <property type="match status" value="1"/>
</dbReference>
<dbReference type="EMBL" id="ABOX02000063">
    <property type="protein sequence ID" value="EEF57590.1"/>
    <property type="molecule type" value="Genomic_DNA"/>
</dbReference>
<evidence type="ECO:0000256" key="3">
    <source>
        <dbReference type="ARBA" id="ARBA00022989"/>
    </source>
</evidence>
<dbReference type="NCBIfam" id="NF033827">
    <property type="entry name" value="CDF_efflux_DmeF"/>
    <property type="match status" value="1"/>
</dbReference>
<dbReference type="GO" id="GO:0005886">
    <property type="term" value="C:plasma membrane"/>
    <property type="evidence" value="ECO:0007669"/>
    <property type="project" value="TreeGrafter"/>
</dbReference>
<dbReference type="InterPro" id="IPR002524">
    <property type="entry name" value="Cation_efflux"/>
</dbReference>
<dbReference type="OrthoDB" id="9806522at2"/>
<gene>
    <name evidence="8" type="ORF">Cflav_PD0681</name>
</gene>
<keyword evidence="3 6" id="KW-1133">Transmembrane helix</keyword>
<dbReference type="AlphaFoldDB" id="B9XRF6"/>
<feature type="domain" description="Cation efflux protein transmembrane" evidence="7">
    <location>
        <begin position="29"/>
        <end position="240"/>
    </location>
</feature>
<dbReference type="InterPro" id="IPR027469">
    <property type="entry name" value="Cation_efflux_TMD_sf"/>
</dbReference>
<evidence type="ECO:0000313" key="9">
    <source>
        <dbReference type="Proteomes" id="UP000003688"/>
    </source>
</evidence>
<evidence type="ECO:0000256" key="4">
    <source>
        <dbReference type="ARBA" id="ARBA00023136"/>
    </source>
</evidence>
<feature type="transmembrane region" description="Helical" evidence="6">
    <location>
        <begin position="219"/>
        <end position="236"/>
    </location>
</feature>
<dbReference type="Gene3D" id="1.20.1510.10">
    <property type="entry name" value="Cation efflux protein transmembrane domain"/>
    <property type="match status" value="1"/>
</dbReference>
<sequence>MHQTHKAQWQHHHNFVEDFTSAEKNTRRVIAFTAVMMVVEIVGGLKLHSMALFADGWHMSTHVVAFFIAAWSYAVCRKNAGNHRYSFGTGKVGVLGAYTSALILGIIGLFMVYESVERLFSPVQIHYNEAIAVAVVGLIVNVVSAWLLKDSHHHGHDHGHEHSHDHGHDDDHKHGHAHDHDINLKAAYIHVIADAVTSMLAIVALVAGKLAGWSWLDPVMGIVGAGVIAQWAYSLIRQTNIILLDREPEETDLNEEIRKAIESDADSTITDLHIWQLGVNKFAAIISVVAHQPKSPDIYKARLKEHEELVHVTVEVHRCEEEHATA</sequence>
<accession>B9XRF6</accession>
<dbReference type="Pfam" id="PF01545">
    <property type="entry name" value="Cation_efflux"/>
    <property type="match status" value="1"/>
</dbReference>
<comment type="caution">
    <text evidence="8">The sequence shown here is derived from an EMBL/GenBank/DDBJ whole genome shotgun (WGS) entry which is preliminary data.</text>
</comment>
<comment type="subcellular location">
    <subcellularLocation>
        <location evidence="1">Membrane</location>
        <topology evidence="1">Multi-pass membrane protein</topology>
    </subcellularLocation>
</comment>
<reference evidence="8 9" key="1">
    <citation type="journal article" date="2011" name="J. Bacteriol.">
        <title>Genome sequence of 'Pedosphaera parvula' Ellin514, an aerobic Verrucomicrobial isolate from pasture soil.</title>
        <authorList>
            <person name="Kant R."/>
            <person name="van Passel M.W."/>
            <person name="Sangwan P."/>
            <person name="Palva A."/>
            <person name="Lucas S."/>
            <person name="Copeland A."/>
            <person name="Lapidus A."/>
            <person name="Glavina Del Rio T."/>
            <person name="Dalin E."/>
            <person name="Tice H."/>
            <person name="Bruce D."/>
            <person name="Goodwin L."/>
            <person name="Pitluck S."/>
            <person name="Chertkov O."/>
            <person name="Larimer F.W."/>
            <person name="Land M.L."/>
            <person name="Hauser L."/>
            <person name="Brettin T.S."/>
            <person name="Detter J.C."/>
            <person name="Han S."/>
            <person name="de Vos W.M."/>
            <person name="Janssen P.H."/>
            <person name="Smidt H."/>
        </authorList>
    </citation>
    <scope>NUCLEOTIDE SEQUENCE [LARGE SCALE GENOMIC DNA]</scope>
    <source>
        <strain evidence="8 9">Ellin514</strain>
    </source>
</reference>
<dbReference type="PANTHER" id="PTHR11562:SF40">
    <property type="entry name" value="CATION EFFLUX SYSTEM PROTEIN"/>
    <property type="match status" value="1"/>
</dbReference>
<dbReference type="Proteomes" id="UP000003688">
    <property type="component" value="Unassembled WGS sequence"/>
</dbReference>
<evidence type="ECO:0000256" key="6">
    <source>
        <dbReference type="SAM" id="Phobius"/>
    </source>
</evidence>
<feature type="transmembrane region" description="Helical" evidence="6">
    <location>
        <begin position="125"/>
        <end position="148"/>
    </location>
</feature>
<keyword evidence="2 6" id="KW-0812">Transmembrane</keyword>
<dbReference type="GO" id="GO:0005385">
    <property type="term" value="F:zinc ion transmembrane transporter activity"/>
    <property type="evidence" value="ECO:0007669"/>
    <property type="project" value="TreeGrafter"/>
</dbReference>
<feature type="transmembrane region" description="Helical" evidence="6">
    <location>
        <begin position="187"/>
        <end position="207"/>
    </location>
</feature>
<dbReference type="STRING" id="320771.Cflav_PD0681"/>
<keyword evidence="9" id="KW-1185">Reference proteome</keyword>
<evidence type="ECO:0000259" key="7">
    <source>
        <dbReference type="Pfam" id="PF01545"/>
    </source>
</evidence>
<dbReference type="InterPro" id="IPR050681">
    <property type="entry name" value="CDF/SLC30A"/>
</dbReference>
<dbReference type="SUPFAM" id="SSF161111">
    <property type="entry name" value="Cation efflux protein transmembrane domain-like"/>
    <property type="match status" value="1"/>
</dbReference>
<name>B9XRF6_PEDPL</name>
<keyword evidence="4 6" id="KW-0472">Membrane</keyword>
<feature type="transmembrane region" description="Helical" evidence="6">
    <location>
        <begin position="88"/>
        <end position="113"/>
    </location>
</feature>
<feature type="compositionally biased region" description="Basic and acidic residues" evidence="5">
    <location>
        <begin position="158"/>
        <end position="177"/>
    </location>
</feature>
<proteinExistence type="predicted"/>
<protein>
    <submittedName>
        <fullName evidence="8">Cation diffusion facilitator family transporter</fullName>
    </submittedName>
</protein>
<feature type="transmembrane region" description="Helical" evidence="6">
    <location>
        <begin position="59"/>
        <end position="76"/>
    </location>
</feature>
<feature type="region of interest" description="Disordered" evidence="5">
    <location>
        <begin position="154"/>
        <end position="177"/>
    </location>
</feature>
<organism evidence="8 9">
    <name type="scientific">Pedosphaera parvula (strain Ellin514)</name>
    <dbReference type="NCBI Taxonomy" id="320771"/>
    <lineage>
        <taxon>Bacteria</taxon>
        <taxon>Pseudomonadati</taxon>
        <taxon>Verrucomicrobiota</taxon>
        <taxon>Pedosphaerae</taxon>
        <taxon>Pedosphaerales</taxon>
        <taxon>Pedosphaeraceae</taxon>
        <taxon>Pedosphaera</taxon>
    </lineage>
</organism>
<dbReference type="RefSeq" id="WP_007418394.1">
    <property type="nucleotide sequence ID" value="NZ_ABOX02000063.1"/>
</dbReference>
<evidence type="ECO:0000256" key="1">
    <source>
        <dbReference type="ARBA" id="ARBA00004141"/>
    </source>
</evidence>
<evidence type="ECO:0000313" key="8">
    <source>
        <dbReference type="EMBL" id="EEF57590.1"/>
    </source>
</evidence>
<feature type="transmembrane region" description="Helical" evidence="6">
    <location>
        <begin position="29"/>
        <end position="47"/>
    </location>
</feature>
<dbReference type="InterPro" id="IPR058533">
    <property type="entry name" value="Cation_efflux_TM"/>
</dbReference>